<protein>
    <recommendedName>
        <fullName evidence="2">USP domain-containing protein</fullName>
    </recommendedName>
</protein>
<dbReference type="PROSITE" id="PS50235">
    <property type="entry name" value="USP_3"/>
    <property type="match status" value="1"/>
</dbReference>
<dbReference type="Gene3D" id="3.90.70.10">
    <property type="entry name" value="Cysteine proteinases"/>
    <property type="match status" value="1"/>
</dbReference>
<feature type="compositionally biased region" description="Pro residues" evidence="1">
    <location>
        <begin position="679"/>
        <end position="692"/>
    </location>
</feature>
<dbReference type="SMART" id="SM00479">
    <property type="entry name" value="EXOIII"/>
    <property type="match status" value="1"/>
</dbReference>
<sequence>MQSNIIKDVAPAHTHIEESVHSIAFSPRKELLWAGAESGALYAMALPPLRPYSSVRAHTLSLADLAPLGEGVVSVSANALRYHASGGRELVALVDPPGLEGELVAVEADPQAPACALVGCAGAVNPGATALPPAGAMACVDVDAKKVVGFGNLGDAAVLLRAPAGRGLVAVGTAGGGVLLVDPRAGFAVEAALSAHAAGLAALDARGDLLATAGFGMRQGAVVADTYVKVFDLRATPRLLSSLPFGAGPSMLRFHPKFSATLLIAGTQGVFVLADASGASYNRTYQVETGADALLAADVSASGEVIAFGSAGGMVHTWAFAQAPRVNAYARPPDTPLQPQRPPPRIGESEPWGAAPFFPCMQGRPLSDWDDEKPAPMPPPRVVDPALRQFMRLVDFVGYVQNPKHRRGLPPGEAARLAAPLRNARLQPRKAGPVLPKAEVRLANAAQQGGHAGDGLPAMYRRARAKPALWGARFADAGPEALNGTRFAGLEGEIANGYANSLLQVLYFMPAMRAAFLGAVPDPDAPYSLADELGLLFRMLAAGGPAACRAANLLRALRQNRQAAALGLLETHKQRSGQGSDIEVETTKDRSLARRCQSLQRFLLEQLHRELAQRTRPAVNPEPRSGPVPGSDAATVVRQLFQLAVHQRTRFLAGAHRQKPWQIKEAVSYQTELQYPPARLRPPPPPPAPPEQPRAQSFRPGAVLPPLPPTPLLRFAAGAPRPSFAELLSASLSQEDELRAWISETLGYQQVRRARLPVALPQARAAESGAHQDERPWLPLALEVAADATAWAVRVRGAESAAELASESSGAGASAGVRAVYELTAVVAHVAGSTVGAGEADAREAEGHLVAHIRVLPPYRDPERGILPPLAVPPSPGQSPMTFPGRPARARAPQAAVDVTEFWPEPGGKEASAEPGAAIVAAFPADARPTALQTAGDGAVLAGAVHAVDAALDPDKGAASSKPVGPDHWLLFNDEAVSASSADEARALYDGRVAPCLLYFTQVPVLEDCAMRLGAEPAPAPVLSWAAFRSLCAAPPLQASSLAFAPRTFEPLGPGEAPAPGTLLALDAEFVAHSPPDTVLRGGVEVEVCPARLGLARVSVVRGAGERAGEPCIDDYIQAVEPVHDYLTKWSGLVAGDLDPALSRRHLTTLKRAYLKLRYLVDAGCVLVGHGLKTDLRMLNIAVPPEQLRDTCDLFCFKRQRRLSLRFLASYLLGLDIQAATHDSIEDARTALELFRLYERLAADGSLQARLLEMYRWGKAHGWNAVALKDGVPQPPVRPT</sequence>
<dbReference type="InterPro" id="IPR050785">
    <property type="entry name" value="PAN2-PAN3_catalytic_subunit"/>
</dbReference>
<feature type="domain" description="USP" evidence="2">
    <location>
        <begin position="488"/>
        <end position="1002"/>
    </location>
</feature>
<dbReference type="SUPFAM" id="SSF53098">
    <property type="entry name" value="Ribonuclease H-like"/>
    <property type="match status" value="1"/>
</dbReference>
<dbReference type="GO" id="GO:0000932">
    <property type="term" value="C:P-body"/>
    <property type="evidence" value="ECO:0007669"/>
    <property type="project" value="TreeGrafter"/>
</dbReference>
<comment type="caution">
    <text evidence="3">The sequence shown here is derived from an EMBL/GenBank/DDBJ whole genome shotgun (WGS) entry which is preliminary data.</text>
</comment>
<dbReference type="InterPro" id="IPR028889">
    <property type="entry name" value="USP"/>
</dbReference>
<dbReference type="SUPFAM" id="SSF54001">
    <property type="entry name" value="Cysteine proteinases"/>
    <property type="match status" value="1"/>
</dbReference>
<dbReference type="GO" id="GO:0004535">
    <property type="term" value="F:poly(A)-specific ribonuclease activity"/>
    <property type="evidence" value="ECO:0007669"/>
    <property type="project" value="TreeGrafter"/>
</dbReference>
<proteinExistence type="predicted"/>
<evidence type="ECO:0000259" key="2">
    <source>
        <dbReference type="PROSITE" id="PS50235"/>
    </source>
</evidence>
<dbReference type="InterPro" id="IPR028881">
    <property type="entry name" value="PAN2_UCH_dom"/>
</dbReference>
<dbReference type="InterPro" id="IPR012337">
    <property type="entry name" value="RNaseH-like_sf"/>
</dbReference>
<dbReference type="Pfam" id="PF00929">
    <property type="entry name" value="RNase_T"/>
    <property type="match status" value="1"/>
</dbReference>
<dbReference type="AlphaFoldDB" id="A0AAW1SD41"/>
<evidence type="ECO:0000313" key="3">
    <source>
        <dbReference type="EMBL" id="KAK9843491.1"/>
    </source>
</evidence>
<dbReference type="EMBL" id="JALJOU010000006">
    <property type="protein sequence ID" value="KAK9843491.1"/>
    <property type="molecule type" value="Genomic_DNA"/>
</dbReference>
<dbReference type="Pfam" id="PF20770">
    <property type="entry name" value="PAN2_N"/>
    <property type="match status" value="1"/>
</dbReference>
<dbReference type="InterPro" id="IPR036397">
    <property type="entry name" value="RNaseH_sf"/>
</dbReference>
<dbReference type="PANTHER" id="PTHR15728:SF0">
    <property type="entry name" value="PAN2-PAN3 DEADENYLATION COMPLEX CATALYTIC SUBUNIT PAN2"/>
    <property type="match status" value="1"/>
</dbReference>
<dbReference type="InterPro" id="IPR013520">
    <property type="entry name" value="Ribonucl_H"/>
</dbReference>
<dbReference type="PANTHER" id="PTHR15728">
    <property type="entry name" value="DEADENYLATION COMPLEX CATALYTIC SUBUNIT PAN2"/>
    <property type="match status" value="1"/>
</dbReference>
<gene>
    <name evidence="3" type="ORF">WJX81_005692</name>
</gene>
<dbReference type="Gene3D" id="2.130.10.10">
    <property type="entry name" value="YVTN repeat-like/Quinoprotein amine dehydrogenase"/>
    <property type="match status" value="1"/>
</dbReference>
<dbReference type="CDD" id="cd06143">
    <property type="entry name" value="PAN2_exo"/>
    <property type="match status" value="1"/>
</dbReference>
<organism evidence="3 4">
    <name type="scientific">Elliptochloris bilobata</name>
    <dbReference type="NCBI Taxonomy" id="381761"/>
    <lineage>
        <taxon>Eukaryota</taxon>
        <taxon>Viridiplantae</taxon>
        <taxon>Chlorophyta</taxon>
        <taxon>core chlorophytes</taxon>
        <taxon>Trebouxiophyceae</taxon>
        <taxon>Trebouxiophyceae incertae sedis</taxon>
        <taxon>Elliptochloris clade</taxon>
        <taxon>Elliptochloris</taxon>
    </lineage>
</organism>
<dbReference type="InterPro" id="IPR036322">
    <property type="entry name" value="WD40_repeat_dom_sf"/>
</dbReference>
<evidence type="ECO:0000313" key="4">
    <source>
        <dbReference type="Proteomes" id="UP001445335"/>
    </source>
</evidence>
<dbReference type="Gene3D" id="3.30.420.10">
    <property type="entry name" value="Ribonuclease H-like superfamily/Ribonuclease H"/>
    <property type="match status" value="1"/>
</dbReference>
<dbReference type="InterPro" id="IPR048841">
    <property type="entry name" value="PAN2_N"/>
</dbReference>
<name>A0AAW1SD41_9CHLO</name>
<dbReference type="InterPro" id="IPR038765">
    <property type="entry name" value="Papain-like_cys_pep_sf"/>
</dbReference>
<dbReference type="SUPFAM" id="SSF50978">
    <property type="entry name" value="WD40 repeat-like"/>
    <property type="match status" value="1"/>
</dbReference>
<evidence type="ECO:0000256" key="1">
    <source>
        <dbReference type="SAM" id="MobiDB-lite"/>
    </source>
</evidence>
<keyword evidence="4" id="KW-1185">Reference proteome</keyword>
<dbReference type="Proteomes" id="UP001445335">
    <property type="component" value="Unassembled WGS sequence"/>
</dbReference>
<reference evidence="3 4" key="1">
    <citation type="journal article" date="2024" name="Nat. Commun.">
        <title>Phylogenomics reveals the evolutionary origins of lichenization in chlorophyte algae.</title>
        <authorList>
            <person name="Puginier C."/>
            <person name="Libourel C."/>
            <person name="Otte J."/>
            <person name="Skaloud P."/>
            <person name="Haon M."/>
            <person name="Grisel S."/>
            <person name="Petersen M."/>
            <person name="Berrin J.G."/>
            <person name="Delaux P.M."/>
            <person name="Dal Grande F."/>
            <person name="Keller J."/>
        </authorList>
    </citation>
    <scope>NUCLEOTIDE SEQUENCE [LARGE SCALE GENOMIC DNA]</scope>
    <source>
        <strain evidence="3 4">SAG 245.80</strain>
    </source>
</reference>
<dbReference type="InterPro" id="IPR015943">
    <property type="entry name" value="WD40/YVTN_repeat-like_dom_sf"/>
</dbReference>
<dbReference type="GO" id="GO:0031251">
    <property type="term" value="C:PAN complex"/>
    <property type="evidence" value="ECO:0007669"/>
    <property type="project" value="TreeGrafter"/>
</dbReference>
<feature type="region of interest" description="Disordered" evidence="1">
    <location>
        <begin position="676"/>
        <end position="703"/>
    </location>
</feature>
<dbReference type="GO" id="GO:0003676">
    <property type="term" value="F:nucleic acid binding"/>
    <property type="evidence" value="ECO:0007669"/>
    <property type="project" value="InterPro"/>
</dbReference>
<dbReference type="FunFam" id="3.30.420.10:FF:000175">
    <property type="entry name" value="RNA exonuclease 5"/>
    <property type="match status" value="1"/>
</dbReference>
<dbReference type="Pfam" id="PF13423">
    <property type="entry name" value="UCH_1"/>
    <property type="match status" value="1"/>
</dbReference>
<accession>A0AAW1SD41</accession>
<dbReference type="GO" id="GO:0000289">
    <property type="term" value="P:nuclear-transcribed mRNA poly(A) tail shortening"/>
    <property type="evidence" value="ECO:0007669"/>
    <property type="project" value="TreeGrafter"/>
</dbReference>